<dbReference type="Proteomes" id="UP000636505">
    <property type="component" value="Unassembled WGS sequence"/>
</dbReference>
<comment type="caution">
    <text evidence="2">The sequence shown here is derived from an EMBL/GenBank/DDBJ whole genome shotgun (WGS) entry which is preliminary data.</text>
</comment>
<evidence type="ECO:0000313" key="3">
    <source>
        <dbReference type="Proteomes" id="UP000636505"/>
    </source>
</evidence>
<sequence length="165" mass="18183">MNNPPAQSDQPKPDLTERILERVHPEVRATFSQAQVEALRTALGNRIDKKHAVDLRLSVPLPGRSIYCVLLAGAEGRSHDRLKQEANVLLVPATLLASILLGIGAIAGLVQLKQSQLFAAPDPAAEEDTFHPTQIPFKTNQADCEASGRQWEDEKCLDYEHNPDF</sequence>
<protein>
    <submittedName>
        <fullName evidence="2">Uncharacterized protein</fullName>
    </submittedName>
</protein>
<name>A0A8J7DQG1_9CYAN</name>
<gene>
    <name evidence="2" type="ORF">IQ241_04205</name>
</gene>
<evidence type="ECO:0000256" key="1">
    <source>
        <dbReference type="SAM" id="Phobius"/>
    </source>
</evidence>
<evidence type="ECO:0000313" key="2">
    <source>
        <dbReference type="EMBL" id="MBE9076504.1"/>
    </source>
</evidence>
<keyword evidence="3" id="KW-1185">Reference proteome</keyword>
<dbReference type="AlphaFoldDB" id="A0A8J7DQG1"/>
<organism evidence="2 3">
    <name type="scientific">Vasconcelosia minhoensis LEGE 07310</name>
    <dbReference type="NCBI Taxonomy" id="915328"/>
    <lineage>
        <taxon>Bacteria</taxon>
        <taxon>Bacillati</taxon>
        <taxon>Cyanobacteriota</taxon>
        <taxon>Cyanophyceae</taxon>
        <taxon>Nodosilineales</taxon>
        <taxon>Cymatolegaceae</taxon>
        <taxon>Vasconcelosia</taxon>
        <taxon>Vasconcelosia minhoensis</taxon>
    </lineage>
</organism>
<feature type="transmembrane region" description="Helical" evidence="1">
    <location>
        <begin position="87"/>
        <end position="110"/>
    </location>
</feature>
<reference evidence="2" key="1">
    <citation type="submission" date="2020-10" db="EMBL/GenBank/DDBJ databases">
        <authorList>
            <person name="Castelo-Branco R."/>
            <person name="Eusebio N."/>
            <person name="Adriana R."/>
            <person name="Vieira A."/>
            <person name="Brugerolle De Fraissinette N."/>
            <person name="Rezende De Castro R."/>
            <person name="Schneider M.P."/>
            <person name="Vasconcelos V."/>
            <person name="Leao P.N."/>
        </authorList>
    </citation>
    <scope>NUCLEOTIDE SEQUENCE</scope>
    <source>
        <strain evidence="2">LEGE 07310</strain>
    </source>
</reference>
<keyword evidence="1" id="KW-0812">Transmembrane</keyword>
<dbReference type="RefSeq" id="WP_193905163.1">
    <property type="nucleotide sequence ID" value="NZ_JADEXG010000006.1"/>
</dbReference>
<keyword evidence="1" id="KW-0472">Membrane</keyword>
<dbReference type="EMBL" id="JADEXG010000006">
    <property type="protein sequence ID" value="MBE9076504.1"/>
    <property type="molecule type" value="Genomic_DNA"/>
</dbReference>
<accession>A0A8J7DQG1</accession>
<keyword evidence="1" id="KW-1133">Transmembrane helix</keyword>
<proteinExistence type="predicted"/>